<keyword evidence="3" id="KW-0479">Metal-binding</keyword>
<dbReference type="InterPro" id="IPR023214">
    <property type="entry name" value="HAD_sf"/>
</dbReference>
<gene>
    <name evidence="7" type="ORF">HA254_07845</name>
</gene>
<evidence type="ECO:0000256" key="6">
    <source>
        <dbReference type="SAM" id="MobiDB-lite"/>
    </source>
</evidence>
<dbReference type="GO" id="GO:0044281">
    <property type="term" value="P:small molecule metabolic process"/>
    <property type="evidence" value="ECO:0007669"/>
    <property type="project" value="UniProtKB-ARBA"/>
</dbReference>
<dbReference type="EMBL" id="DUGC01000123">
    <property type="protein sequence ID" value="HIH10548.1"/>
    <property type="molecule type" value="Genomic_DNA"/>
</dbReference>
<dbReference type="SFLD" id="SFLDS00003">
    <property type="entry name" value="Haloacid_Dehalogenase"/>
    <property type="match status" value="1"/>
</dbReference>
<evidence type="ECO:0000313" key="7">
    <source>
        <dbReference type="EMBL" id="HIH10548.1"/>
    </source>
</evidence>
<evidence type="ECO:0000256" key="1">
    <source>
        <dbReference type="ARBA" id="ARBA00001946"/>
    </source>
</evidence>
<dbReference type="InterPro" id="IPR036412">
    <property type="entry name" value="HAD-like_sf"/>
</dbReference>
<dbReference type="InterPro" id="IPR023198">
    <property type="entry name" value="PGP-like_dom2"/>
</dbReference>
<dbReference type="PANTHER" id="PTHR46470:SF2">
    <property type="entry name" value="GLYCERALDEHYDE 3-PHOSPHATE PHOSPHATASE"/>
    <property type="match status" value="1"/>
</dbReference>
<dbReference type="PANTHER" id="PTHR46470">
    <property type="entry name" value="N-ACYLNEURAMINATE-9-PHOSPHATASE"/>
    <property type="match status" value="1"/>
</dbReference>
<dbReference type="AlphaFoldDB" id="A0A7J4IYR7"/>
<dbReference type="Proteomes" id="UP000565078">
    <property type="component" value="Unassembled WGS sequence"/>
</dbReference>
<comment type="similarity">
    <text evidence="2">Belongs to the HAD-like hydrolase superfamily.</text>
</comment>
<name>A0A7J4IYR7_9ARCH</name>
<evidence type="ECO:0000256" key="4">
    <source>
        <dbReference type="ARBA" id="ARBA00022801"/>
    </source>
</evidence>
<evidence type="ECO:0000256" key="2">
    <source>
        <dbReference type="ARBA" id="ARBA00007958"/>
    </source>
</evidence>
<dbReference type="Pfam" id="PF00702">
    <property type="entry name" value="Hydrolase"/>
    <property type="match status" value="1"/>
</dbReference>
<dbReference type="InterPro" id="IPR006439">
    <property type="entry name" value="HAD-SF_hydro_IA"/>
</dbReference>
<dbReference type="GO" id="GO:0016791">
    <property type="term" value="F:phosphatase activity"/>
    <property type="evidence" value="ECO:0007669"/>
    <property type="project" value="TreeGrafter"/>
</dbReference>
<dbReference type="Gene3D" id="3.40.50.1000">
    <property type="entry name" value="HAD superfamily/HAD-like"/>
    <property type="match status" value="1"/>
</dbReference>
<reference evidence="8" key="1">
    <citation type="journal article" date="2020" name="bioRxiv">
        <title>A rank-normalized archaeal taxonomy based on genome phylogeny resolves widespread incomplete and uneven classifications.</title>
        <authorList>
            <person name="Rinke C."/>
            <person name="Chuvochina M."/>
            <person name="Mussig A.J."/>
            <person name="Chaumeil P.-A."/>
            <person name="Waite D.W."/>
            <person name="Whitman W.B."/>
            <person name="Parks D.H."/>
            <person name="Hugenholtz P."/>
        </authorList>
    </citation>
    <scope>NUCLEOTIDE SEQUENCE [LARGE SCALE GENOMIC DNA]</scope>
</reference>
<keyword evidence="4 7" id="KW-0378">Hydrolase</keyword>
<sequence>MGLRGILLDFDDTLYDYKECNSAATIAALKSICQRHSIGMNSAKALFEKARMQVKANTRAQAASHSRLLYFKAMLEMLEGRTNAGYSLRLERLFWEKYMQKMTIPSQAIEFLKWCRGKGLRIVILTNLTAQIQLRKAVASHIDRFVDFIITSEEAGAEKPAGSIVRLAMEKAGCKRDELVLVGDIDEKATAVKNRLAFFPIKGKESWNNARGQLEKMLTPKNVLGKSRKTASPVGGRNA</sequence>
<dbReference type="GO" id="GO:0046872">
    <property type="term" value="F:metal ion binding"/>
    <property type="evidence" value="ECO:0007669"/>
    <property type="project" value="UniProtKB-KW"/>
</dbReference>
<dbReference type="Gene3D" id="1.10.150.240">
    <property type="entry name" value="Putative phosphatase, domain 2"/>
    <property type="match status" value="1"/>
</dbReference>
<comment type="caution">
    <text evidence="7">The sequence shown here is derived from an EMBL/GenBank/DDBJ whole genome shotgun (WGS) entry which is preliminary data.</text>
</comment>
<comment type="cofactor">
    <cofactor evidence="1">
        <name>Mg(2+)</name>
        <dbReference type="ChEBI" id="CHEBI:18420"/>
    </cofactor>
</comment>
<dbReference type="SUPFAM" id="SSF56784">
    <property type="entry name" value="HAD-like"/>
    <property type="match status" value="1"/>
</dbReference>
<dbReference type="PRINTS" id="PR00413">
    <property type="entry name" value="HADHALOGNASE"/>
</dbReference>
<proteinExistence type="inferred from homology"/>
<organism evidence="7 8">
    <name type="scientific">Candidatus Iainarchaeum sp</name>
    <dbReference type="NCBI Taxonomy" id="3101447"/>
    <lineage>
        <taxon>Archaea</taxon>
        <taxon>Candidatus Iainarchaeota</taxon>
        <taxon>Candidatus Iainarchaeia</taxon>
        <taxon>Candidatus Iainarchaeales</taxon>
        <taxon>Candidatus Iainarchaeaceae</taxon>
        <taxon>Candidatus Iainarchaeum</taxon>
    </lineage>
</organism>
<protein>
    <submittedName>
        <fullName evidence="7">HAD family hydrolase</fullName>
    </submittedName>
</protein>
<dbReference type="SFLD" id="SFLDG01129">
    <property type="entry name" value="C1.5:_HAD__Beta-PGM__Phosphata"/>
    <property type="match status" value="1"/>
</dbReference>
<dbReference type="InterPro" id="IPR051400">
    <property type="entry name" value="HAD-like_hydrolase"/>
</dbReference>
<feature type="region of interest" description="Disordered" evidence="6">
    <location>
        <begin position="219"/>
        <end position="239"/>
    </location>
</feature>
<evidence type="ECO:0000256" key="5">
    <source>
        <dbReference type="ARBA" id="ARBA00022842"/>
    </source>
</evidence>
<evidence type="ECO:0000256" key="3">
    <source>
        <dbReference type="ARBA" id="ARBA00022723"/>
    </source>
</evidence>
<keyword evidence="5" id="KW-0460">Magnesium</keyword>
<evidence type="ECO:0000313" key="8">
    <source>
        <dbReference type="Proteomes" id="UP000565078"/>
    </source>
</evidence>
<accession>A0A7J4IYR7</accession>